<sequence>MEPYHPYIRPESNAEPLSDDTAGDGSRRMSSNPRASMDGTTIPQRRKSIFPGPITLEIPSTSPRNSISSSQMDRRKSVLDLWTSQSAVQLRNMHDRRRSCLSDFSASRRESFFLHRRESYFSAQPTKLSPMSCHYNSNRSVSLHPYFYLNSKTPPTLRYTPASTEKSDKSSLSPPPLMDILPNYTSPIQNYPLEGEVVTRIQIHDEKDSLSNSSDQYYHQVNSKVMNRRYSINGLEDDEGDIQNEEEERDEVSVAYSHSDTRSSKVSEV</sequence>
<reference evidence="2" key="1">
    <citation type="submission" date="2014-05" db="EMBL/GenBank/DDBJ databases">
        <authorList>
            <person name="Chronopoulou M."/>
        </authorList>
    </citation>
    <scope>NUCLEOTIDE SEQUENCE</scope>
    <source>
        <tissue evidence="2">Whole organism</tissue>
    </source>
</reference>
<dbReference type="OrthoDB" id="6424355at2759"/>
<evidence type="ECO:0000313" key="2">
    <source>
        <dbReference type="EMBL" id="CDW31193.1"/>
    </source>
</evidence>
<feature type="compositionally biased region" description="Acidic residues" evidence="1">
    <location>
        <begin position="235"/>
        <end position="250"/>
    </location>
</feature>
<evidence type="ECO:0000256" key="1">
    <source>
        <dbReference type="SAM" id="MobiDB-lite"/>
    </source>
</evidence>
<feature type="region of interest" description="Disordered" evidence="1">
    <location>
        <begin position="1"/>
        <end position="72"/>
    </location>
</feature>
<accession>A0A0K2TYW4</accession>
<organism evidence="2">
    <name type="scientific">Lepeophtheirus salmonis</name>
    <name type="common">Salmon louse</name>
    <name type="synonym">Caligus salmonis</name>
    <dbReference type="NCBI Taxonomy" id="72036"/>
    <lineage>
        <taxon>Eukaryota</taxon>
        <taxon>Metazoa</taxon>
        <taxon>Ecdysozoa</taxon>
        <taxon>Arthropoda</taxon>
        <taxon>Crustacea</taxon>
        <taxon>Multicrustacea</taxon>
        <taxon>Hexanauplia</taxon>
        <taxon>Copepoda</taxon>
        <taxon>Siphonostomatoida</taxon>
        <taxon>Caligidae</taxon>
        <taxon>Lepeophtheirus</taxon>
    </lineage>
</organism>
<dbReference type="AlphaFoldDB" id="A0A0K2TYW4"/>
<feature type="compositionally biased region" description="Low complexity" evidence="1">
    <location>
        <begin position="58"/>
        <end position="70"/>
    </location>
</feature>
<feature type="region of interest" description="Disordered" evidence="1">
    <location>
        <begin position="235"/>
        <end position="269"/>
    </location>
</feature>
<proteinExistence type="predicted"/>
<protein>
    <submittedName>
        <fullName evidence="2">Uncharacterized protein</fullName>
    </submittedName>
</protein>
<feature type="compositionally biased region" description="Basic and acidic residues" evidence="1">
    <location>
        <begin position="259"/>
        <end position="269"/>
    </location>
</feature>
<name>A0A0K2TYW4_LEPSM</name>
<feature type="compositionally biased region" description="Polar residues" evidence="1">
    <location>
        <begin position="28"/>
        <end position="43"/>
    </location>
</feature>
<dbReference type="EMBL" id="HACA01013832">
    <property type="protein sequence ID" value="CDW31193.1"/>
    <property type="molecule type" value="Transcribed_RNA"/>
</dbReference>